<dbReference type="InterPro" id="IPR017968">
    <property type="entry name" value="Acylphosphatase_CS"/>
</dbReference>
<organism evidence="9 10">
    <name type="scientific">Luedemannella flava</name>
    <dbReference type="NCBI Taxonomy" id="349316"/>
    <lineage>
        <taxon>Bacteria</taxon>
        <taxon>Bacillati</taxon>
        <taxon>Actinomycetota</taxon>
        <taxon>Actinomycetes</taxon>
        <taxon>Micromonosporales</taxon>
        <taxon>Micromonosporaceae</taxon>
        <taxon>Luedemannella</taxon>
    </lineage>
</organism>
<evidence type="ECO:0000256" key="5">
    <source>
        <dbReference type="PROSITE-ProRule" id="PRU00520"/>
    </source>
</evidence>
<evidence type="ECO:0000256" key="3">
    <source>
        <dbReference type="ARBA" id="ARBA00015991"/>
    </source>
</evidence>
<proteinExistence type="inferred from homology"/>
<evidence type="ECO:0000313" key="10">
    <source>
        <dbReference type="Proteomes" id="UP001500218"/>
    </source>
</evidence>
<feature type="domain" description="Acylphosphatase-like" evidence="8">
    <location>
        <begin position="3"/>
        <end position="89"/>
    </location>
</feature>
<evidence type="ECO:0000256" key="2">
    <source>
        <dbReference type="ARBA" id="ARBA00012150"/>
    </source>
</evidence>
<sequence>MIRRRLVVSGEVQGVWFRDTCRRVATGAGVAGWVRNLPDGAVEAVVEGPPDGVAEVVAWARHGPDRATVEDLALFDEQPEGLRGFEIRPTPGPGGRR</sequence>
<dbReference type="Proteomes" id="UP001500218">
    <property type="component" value="Unassembled WGS sequence"/>
</dbReference>
<evidence type="ECO:0000313" key="9">
    <source>
        <dbReference type="EMBL" id="GAA1835459.1"/>
    </source>
</evidence>
<feature type="active site" evidence="5">
    <location>
        <position position="18"/>
    </location>
</feature>
<dbReference type="SUPFAM" id="SSF54975">
    <property type="entry name" value="Acylphosphatase/BLUF domain-like"/>
    <property type="match status" value="1"/>
</dbReference>
<dbReference type="Pfam" id="PF00708">
    <property type="entry name" value="Acylphosphatase"/>
    <property type="match status" value="1"/>
</dbReference>
<gene>
    <name evidence="9" type="ORF">GCM10009682_62040</name>
</gene>
<comment type="similarity">
    <text evidence="1 7">Belongs to the acylphosphatase family.</text>
</comment>
<comment type="catalytic activity">
    <reaction evidence="4 5 6">
        <text>an acyl phosphate + H2O = a carboxylate + phosphate + H(+)</text>
        <dbReference type="Rhea" id="RHEA:14965"/>
        <dbReference type="ChEBI" id="CHEBI:15377"/>
        <dbReference type="ChEBI" id="CHEBI:15378"/>
        <dbReference type="ChEBI" id="CHEBI:29067"/>
        <dbReference type="ChEBI" id="CHEBI:43474"/>
        <dbReference type="ChEBI" id="CHEBI:59918"/>
        <dbReference type="EC" id="3.6.1.7"/>
    </reaction>
</comment>
<dbReference type="EC" id="3.6.1.7" evidence="2 5"/>
<evidence type="ECO:0000256" key="7">
    <source>
        <dbReference type="RuleBase" id="RU004168"/>
    </source>
</evidence>
<dbReference type="PROSITE" id="PS00151">
    <property type="entry name" value="ACYLPHOSPHATASE_2"/>
    <property type="match status" value="1"/>
</dbReference>
<dbReference type="EMBL" id="BAAALT010000290">
    <property type="protein sequence ID" value="GAA1835459.1"/>
    <property type="molecule type" value="Genomic_DNA"/>
</dbReference>
<keyword evidence="10" id="KW-1185">Reference proteome</keyword>
<evidence type="ECO:0000256" key="6">
    <source>
        <dbReference type="RuleBase" id="RU000553"/>
    </source>
</evidence>
<dbReference type="Gene3D" id="3.30.70.100">
    <property type="match status" value="1"/>
</dbReference>
<feature type="active site" evidence="5">
    <location>
        <position position="36"/>
    </location>
</feature>
<name>A0ABP4YZ83_9ACTN</name>
<dbReference type="RefSeq" id="WP_344140207.1">
    <property type="nucleotide sequence ID" value="NZ_BAAALT010000290.1"/>
</dbReference>
<keyword evidence="5 6" id="KW-0378">Hydrolase</keyword>
<reference evidence="10" key="1">
    <citation type="journal article" date="2019" name="Int. J. Syst. Evol. Microbiol.">
        <title>The Global Catalogue of Microorganisms (GCM) 10K type strain sequencing project: providing services to taxonomists for standard genome sequencing and annotation.</title>
        <authorList>
            <consortium name="The Broad Institute Genomics Platform"/>
            <consortium name="The Broad Institute Genome Sequencing Center for Infectious Disease"/>
            <person name="Wu L."/>
            <person name="Ma J."/>
        </authorList>
    </citation>
    <scope>NUCLEOTIDE SEQUENCE [LARGE SCALE GENOMIC DNA]</scope>
    <source>
        <strain evidence="10">JCM 13250</strain>
    </source>
</reference>
<dbReference type="PANTHER" id="PTHR47268:SF4">
    <property type="entry name" value="ACYLPHOSPHATASE"/>
    <property type="match status" value="1"/>
</dbReference>
<comment type="caution">
    <text evidence="9">The sequence shown here is derived from an EMBL/GenBank/DDBJ whole genome shotgun (WGS) entry which is preliminary data.</text>
</comment>
<dbReference type="InterPro" id="IPR020456">
    <property type="entry name" value="Acylphosphatase"/>
</dbReference>
<dbReference type="PRINTS" id="PR00112">
    <property type="entry name" value="ACYLPHPHTASE"/>
</dbReference>
<evidence type="ECO:0000256" key="4">
    <source>
        <dbReference type="ARBA" id="ARBA00047645"/>
    </source>
</evidence>
<dbReference type="InterPro" id="IPR036046">
    <property type="entry name" value="Acylphosphatase-like_dom_sf"/>
</dbReference>
<evidence type="ECO:0000259" key="8">
    <source>
        <dbReference type="PROSITE" id="PS51160"/>
    </source>
</evidence>
<dbReference type="PROSITE" id="PS51160">
    <property type="entry name" value="ACYLPHOSPHATASE_3"/>
    <property type="match status" value="1"/>
</dbReference>
<dbReference type="PANTHER" id="PTHR47268">
    <property type="entry name" value="ACYLPHOSPHATASE"/>
    <property type="match status" value="1"/>
</dbReference>
<accession>A0ABP4YZ83</accession>
<protein>
    <recommendedName>
        <fullName evidence="3 5">Acylphosphatase</fullName>
        <ecNumber evidence="2 5">3.6.1.7</ecNumber>
    </recommendedName>
</protein>
<dbReference type="PROSITE" id="PS00150">
    <property type="entry name" value="ACYLPHOSPHATASE_1"/>
    <property type="match status" value="1"/>
</dbReference>
<evidence type="ECO:0000256" key="1">
    <source>
        <dbReference type="ARBA" id="ARBA00005614"/>
    </source>
</evidence>
<dbReference type="InterPro" id="IPR001792">
    <property type="entry name" value="Acylphosphatase-like_dom"/>
</dbReference>